<name>L1MKV1_9CORY</name>
<feature type="transmembrane region" description="Helical" evidence="7">
    <location>
        <begin position="20"/>
        <end position="45"/>
    </location>
</feature>
<evidence type="ECO:0000256" key="5">
    <source>
        <dbReference type="ARBA" id="ARBA00022989"/>
    </source>
</evidence>
<dbReference type="PROSITE" id="PS50850">
    <property type="entry name" value="MFS"/>
    <property type="match status" value="1"/>
</dbReference>
<dbReference type="Pfam" id="PF07690">
    <property type="entry name" value="MFS_1"/>
    <property type="match status" value="1"/>
</dbReference>
<dbReference type="Gene3D" id="1.20.1720.10">
    <property type="entry name" value="Multidrug resistance protein D"/>
    <property type="match status" value="1"/>
</dbReference>
<comment type="caution">
    <text evidence="9">The sequence shown here is derived from an EMBL/GenBank/DDBJ whole genome shotgun (WGS) entry which is preliminary data.</text>
</comment>
<dbReference type="eggNOG" id="COG0477">
    <property type="taxonomic scope" value="Bacteria"/>
</dbReference>
<feature type="transmembrane region" description="Helical" evidence="7">
    <location>
        <begin position="209"/>
        <end position="228"/>
    </location>
</feature>
<evidence type="ECO:0000313" key="9">
    <source>
        <dbReference type="EMBL" id="EKX91832.1"/>
    </source>
</evidence>
<evidence type="ECO:0000256" key="3">
    <source>
        <dbReference type="ARBA" id="ARBA00022475"/>
    </source>
</evidence>
<gene>
    <name evidence="9" type="ORF">HMPREF9997_00494</name>
</gene>
<evidence type="ECO:0000256" key="4">
    <source>
        <dbReference type="ARBA" id="ARBA00022692"/>
    </source>
</evidence>
<dbReference type="InterPro" id="IPR020846">
    <property type="entry name" value="MFS_dom"/>
</dbReference>
<dbReference type="AlphaFoldDB" id="L1MKV1"/>
<dbReference type="RefSeq" id="WP_006062745.1">
    <property type="nucleotide sequence ID" value="NZ_KB290827.1"/>
</dbReference>
<dbReference type="PANTHER" id="PTHR42718:SF46">
    <property type="entry name" value="BLR6921 PROTEIN"/>
    <property type="match status" value="1"/>
</dbReference>
<feature type="transmembrane region" description="Helical" evidence="7">
    <location>
        <begin position="274"/>
        <end position="300"/>
    </location>
</feature>
<dbReference type="GO" id="GO:0005886">
    <property type="term" value="C:plasma membrane"/>
    <property type="evidence" value="ECO:0007669"/>
    <property type="project" value="UniProtKB-SubCell"/>
</dbReference>
<feature type="transmembrane region" description="Helical" evidence="7">
    <location>
        <begin position="146"/>
        <end position="170"/>
    </location>
</feature>
<dbReference type="PANTHER" id="PTHR42718">
    <property type="entry name" value="MAJOR FACILITATOR SUPERFAMILY MULTIDRUG TRANSPORTER MFSC"/>
    <property type="match status" value="1"/>
</dbReference>
<dbReference type="InterPro" id="IPR011701">
    <property type="entry name" value="MFS"/>
</dbReference>
<evidence type="ECO:0000256" key="7">
    <source>
        <dbReference type="SAM" id="Phobius"/>
    </source>
</evidence>
<dbReference type="PATRIC" id="fig|1035195.3.peg.449"/>
<dbReference type="PRINTS" id="PR01036">
    <property type="entry name" value="TCRTETB"/>
</dbReference>
<feature type="transmembrane region" description="Helical" evidence="7">
    <location>
        <begin position="414"/>
        <end position="434"/>
    </location>
</feature>
<sequence length="468" mass="49272">MPEESDKETGMPSTITSRIFWQSMILAAGGFVGLVDSSIIAIAVPNIASDFDASVSVVQWTSAGYLLAMATVIPLTSSLCHRYGAQRTWVMSLAVFTGATLAAGLAWSLSSLIAFRVIQGLGGGMLFPLMRLLAVEIAGQSRMGRVMALTAIPVQIAPIVGPVLGGIIIDQSSWRWALWASIPLALLALIPAALWIPNRLTESTTRVDYWSILMLMPAMTVILLFLTRVSSSDFSVPTFVFGIVAVCLLFAFFKRAKSSTRSVGFELTLLKITSFKATTLIVFINNFGMMGITFLIPLIIETSNPNESVLTAGLSLAPQGIGMLLAVLYVGKKIDISGDPRKLVFAGLTGVTITTLGLAIVANDLSAPIALALLLARGVALAFAVAPTTLTLYAGLPTEKYAEATTTNAIVQQIAGAFGAAFAAVSIQVASQYISDQSSAFGIVFAALAIITAAALFSTHGLPAKNNK</sequence>
<feature type="transmembrane region" description="Helical" evidence="7">
    <location>
        <begin position="440"/>
        <end position="462"/>
    </location>
</feature>
<feature type="transmembrane region" description="Helical" evidence="7">
    <location>
        <begin position="57"/>
        <end position="76"/>
    </location>
</feature>
<dbReference type="Gene3D" id="1.20.1250.20">
    <property type="entry name" value="MFS general substrate transporter like domains"/>
    <property type="match status" value="1"/>
</dbReference>
<keyword evidence="4 7" id="KW-0812">Transmembrane</keyword>
<dbReference type="STRING" id="1035195.HMPREF9997_00494"/>
<keyword evidence="2" id="KW-0813">Transport</keyword>
<dbReference type="HOGENOM" id="CLU_000960_28_0_11"/>
<feature type="transmembrane region" description="Helical" evidence="7">
    <location>
        <begin position="234"/>
        <end position="253"/>
    </location>
</feature>
<keyword evidence="6 7" id="KW-0472">Membrane</keyword>
<dbReference type="Proteomes" id="UP000010445">
    <property type="component" value="Unassembled WGS sequence"/>
</dbReference>
<feature type="transmembrane region" description="Helical" evidence="7">
    <location>
        <begin position="343"/>
        <end position="363"/>
    </location>
</feature>
<organism evidence="9 10">
    <name type="scientific">Corynebacterium durum F0235</name>
    <dbReference type="NCBI Taxonomy" id="1035195"/>
    <lineage>
        <taxon>Bacteria</taxon>
        <taxon>Bacillati</taxon>
        <taxon>Actinomycetota</taxon>
        <taxon>Actinomycetes</taxon>
        <taxon>Mycobacteriales</taxon>
        <taxon>Corynebacteriaceae</taxon>
        <taxon>Corynebacterium</taxon>
    </lineage>
</organism>
<reference evidence="9 10" key="1">
    <citation type="submission" date="2012-05" db="EMBL/GenBank/DDBJ databases">
        <authorList>
            <person name="Weinstock G."/>
            <person name="Sodergren E."/>
            <person name="Lobos E.A."/>
            <person name="Fulton L."/>
            <person name="Fulton R."/>
            <person name="Courtney L."/>
            <person name="Fronick C."/>
            <person name="O'Laughlin M."/>
            <person name="Godfrey J."/>
            <person name="Wilson R.M."/>
            <person name="Miner T."/>
            <person name="Farmer C."/>
            <person name="Delehaunty K."/>
            <person name="Cordes M."/>
            <person name="Minx P."/>
            <person name="Tomlinson C."/>
            <person name="Chen J."/>
            <person name="Wollam A."/>
            <person name="Pepin K.H."/>
            <person name="Bhonagiri V."/>
            <person name="Zhang X."/>
            <person name="Suruliraj S."/>
            <person name="Warren W."/>
            <person name="Mitreva M."/>
            <person name="Mardis E.R."/>
            <person name="Wilson R.K."/>
        </authorList>
    </citation>
    <scope>NUCLEOTIDE SEQUENCE [LARGE SCALE GENOMIC DNA]</scope>
    <source>
        <strain evidence="9 10">F0235</strain>
    </source>
</reference>
<feature type="transmembrane region" description="Helical" evidence="7">
    <location>
        <begin position="88"/>
        <end position="107"/>
    </location>
</feature>
<evidence type="ECO:0000256" key="6">
    <source>
        <dbReference type="ARBA" id="ARBA00023136"/>
    </source>
</evidence>
<feature type="transmembrane region" description="Helical" evidence="7">
    <location>
        <begin position="176"/>
        <end position="197"/>
    </location>
</feature>
<keyword evidence="5 7" id="KW-1133">Transmembrane helix</keyword>
<proteinExistence type="predicted"/>
<keyword evidence="3" id="KW-1003">Cell membrane</keyword>
<keyword evidence="10" id="KW-1185">Reference proteome</keyword>
<feature type="transmembrane region" description="Helical" evidence="7">
    <location>
        <begin position="369"/>
        <end position="393"/>
    </location>
</feature>
<protein>
    <submittedName>
        <fullName evidence="9">Transporter, major facilitator family protein</fullName>
    </submittedName>
</protein>
<feature type="domain" description="Major facilitator superfamily (MFS) profile" evidence="8">
    <location>
        <begin position="22"/>
        <end position="467"/>
    </location>
</feature>
<dbReference type="EMBL" id="AMEM01000009">
    <property type="protein sequence ID" value="EKX91832.1"/>
    <property type="molecule type" value="Genomic_DNA"/>
</dbReference>
<evidence type="ECO:0000256" key="2">
    <source>
        <dbReference type="ARBA" id="ARBA00022448"/>
    </source>
</evidence>
<comment type="subcellular location">
    <subcellularLocation>
        <location evidence="1">Cell membrane</location>
        <topology evidence="1">Multi-pass membrane protein</topology>
    </subcellularLocation>
</comment>
<dbReference type="OrthoDB" id="9812221at2"/>
<evidence type="ECO:0000259" key="8">
    <source>
        <dbReference type="PROSITE" id="PS50850"/>
    </source>
</evidence>
<dbReference type="InterPro" id="IPR036259">
    <property type="entry name" value="MFS_trans_sf"/>
</dbReference>
<feature type="transmembrane region" description="Helical" evidence="7">
    <location>
        <begin position="113"/>
        <end position="134"/>
    </location>
</feature>
<accession>L1MKV1</accession>
<evidence type="ECO:0000256" key="1">
    <source>
        <dbReference type="ARBA" id="ARBA00004651"/>
    </source>
</evidence>
<evidence type="ECO:0000313" key="10">
    <source>
        <dbReference type="Proteomes" id="UP000010445"/>
    </source>
</evidence>
<dbReference type="SUPFAM" id="SSF103473">
    <property type="entry name" value="MFS general substrate transporter"/>
    <property type="match status" value="1"/>
</dbReference>
<feature type="transmembrane region" description="Helical" evidence="7">
    <location>
        <begin position="312"/>
        <end position="331"/>
    </location>
</feature>
<dbReference type="GO" id="GO:0022857">
    <property type="term" value="F:transmembrane transporter activity"/>
    <property type="evidence" value="ECO:0007669"/>
    <property type="project" value="InterPro"/>
</dbReference>